<sequence>MSNNRPAGSGNRPDVPKIDWRRTLWGMAVIFLLSYVFIFLFPGMNGILRIILVLGLYFGGRYVYYKYLRKR</sequence>
<keyword evidence="1" id="KW-1133">Transmembrane helix</keyword>
<keyword evidence="3" id="KW-1185">Reference proteome</keyword>
<dbReference type="Proteomes" id="UP000181917">
    <property type="component" value="Unassembled WGS sequence"/>
</dbReference>
<gene>
    <name evidence="2" type="ORF">SAMN04489742_2423</name>
</gene>
<evidence type="ECO:0000313" key="3">
    <source>
        <dbReference type="Proteomes" id="UP000181917"/>
    </source>
</evidence>
<feature type="transmembrane region" description="Helical" evidence="1">
    <location>
        <begin position="24"/>
        <end position="41"/>
    </location>
</feature>
<dbReference type="OrthoDB" id="4948686at2"/>
<evidence type="ECO:0000256" key="1">
    <source>
        <dbReference type="SAM" id="Phobius"/>
    </source>
</evidence>
<name>A0A1H1DHE9_9MICC</name>
<feature type="transmembrane region" description="Helical" evidence="1">
    <location>
        <begin position="47"/>
        <end position="64"/>
    </location>
</feature>
<reference evidence="2 3" key="1">
    <citation type="submission" date="2016-10" db="EMBL/GenBank/DDBJ databases">
        <authorList>
            <person name="de Groot N.N."/>
        </authorList>
    </citation>
    <scope>NUCLEOTIDE SEQUENCE [LARGE SCALE GENOMIC DNA]</scope>
    <source>
        <strain evidence="2 3">DSM 20117</strain>
    </source>
</reference>
<evidence type="ECO:0000313" key="2">
    <source>
        <dbReference type="EMBL" id="SDQ75286.1"/>
    </source>
</evidence>
<dbReference type="AlphaFoldDB" id="A0A1H1DHE9"/>
<keyword evidence="1" id="KW-0472">Membrane</keyword>
<accession>A0A1H1DHE9</accession>
<keyword evidence="1" id="KW-0812">Transmembrane</keyword>
<protein>
    <submittedName>
        <fullName evidence="2">Uncharacterized protein</fullName>
    </submittedName>
</protein>
<dbReference type="RefSeq" id="WP_074700637.1">
    <property type="nucleotide sequence ID" value="NZ_CP018863.1"/>
</dbReference>
<dbReference type="EMBL" id="FNKH01000002">
    <property type="protein sequence ID" value="SDQ75286.1"/>
    <property type="molecule type" value="Genomic_DNA"/>
</dbReference>
<proteinExistence type="predicted"/>
<dbReference type="STRING" id="37928.SAMN04489742_2423"/>
<organism evidence="2 3">
    <name type="scientific">Crystallibacter crystallopoietes</name>
    <dbReference type="NCBI Taxonomy" id="37928"/>
    <lineage>
        <taxon>Bacteria</taxon>
        <taxon>Bacillati</taxon>
        <taxon>Actinomycetota</taxon>
        <taxon>Actinomycetes</taxon>
        <taxon>Micrococcales</taxon>
        <taxon>Micrococcaceae</taxon>
        <taxon>Crystallibacter</taxon>
    </lineage>
</organism>
<dbReference type="KEGG" id="acry:AC20117_05310"/>